<evidence type="ECO:0000259" key="2">
    <source>
        <dbReference type="PROSITE" id="PS51399"/>
    </source>
</evidence>
<feature type="compositionally biased region" description="Polar residues" evidence="1">
    <location>
        <begin position="157"/>
        <end position="168"/>
    </location>
</feature>
<name>A0A815EKI4_9BILA</name>
<gene>
    <name evidence="3" type="ORF">SEV965_LOCUS26824</name>
</gene>
<accession>A0A815EKI4</accession>
<dbReference type="GO" id="GO:0061025">
    <property type="term" value="P:membrane fusion"/>
    <property type="evidence" value="ECO:0007669"/>
    <property type="project" value="TreeGrafter"/>
</dbReference>
<dbReference type="GO" id="GO:0007030">
    <property type="term" value="P:Golgi organization"/>
    <property type="evidence" value="ECO:0007669"/>
    <property type="project" value="TreeGrafter"/>
</dbReference>
<dbReference type="PANTHER" id="PTHR23333:SF20">
    <property type="entry name" value="NSFL1 COFACTOR P47"/>
    <property type="match status" value="1"/>
</dbReference>
<dbReference type="AlphaFoldDB" id="A0A815EKI4"/>
<dbReference type="GO" id="GO:0043161">
    <property type="term" value="P:proteasome-mediated ubiquitin-dependent protein catabolic process"/>
    <property type="evidence" value="ECO:0007669"/>
    <property type="project" value="TreeGrafter"/>
</dbReference>
<dbReference type="GO" id="GO:0000045">
    <property type="term" value="P:autophagosome assembly"/>
    <property type="evidence" value="ECO:0007669"/>
    <property type="project" value="TreeGrafter"/>
</dbReference>
<evidence type="ECO:0000313" key="4">
    <source>
        <dbReference type="Proteomes" id="UP000663889"/>
    </source>
</evidence>
<dbReference type="PROSITE" id="PS51399">
    <property type="entry name" value="SEP"/>
    <property type="match status" value="1"/>
</dbReference>
<reference evidence="3" key="1">
    <citation type="submission" date="2021-02" db="EMBL/GenBank/DDBJ databases">
        <authorList>
            <person name="Nowell W R."/>
        </authorList>
    </citation>
    <scope>NUCLEOTIDE SEQUENCE</scope>
</reference>
<dbReference type="Proteomes" id="UP000663889">
    <property type="component" value="Unassembled WGS sequence"/>
</dbReference>
<dbReference type="GO" id="GO:0005634">
    <property type="term" value="C:nucleus"/>
    <property type="evidence" value="ECO:0007669"/>
    <property type="project" value="TreeGrafter"/>
</dbReference>
<dbReference type="SUPFAM" id="SSF102848">
    <property type="entry name" value="NSFL1 (p97 ATPase) cofactor p47, SEP domain"/>
    <property type="match status" value="1"/>
</dbReference>
<comment type="caution">
    <text evidence="3">The sequence shown here is derived from an EMBL/GenBank/DDBJ whole genome shotgun (WGS) entry which is preliminary data.</text>
</comment>
<evidence type="ECO:0000256" key="1">
    <source>
        <dbReference type="SAM" id="MobiDB-lite"/>
    </source>
</evidence>
<dbReference type="EMBL" id="CAJNOU010002330">
    <property type="protein sequence ID" value="CAF1311617.1"/>
    <property type="molecule type" value="Genomic_DNA"/>
</dbReference>
<feature type="compositionally biased region" description="Low complexity" evidence="1">
    <location>
        <begin position="30"/>
        <end position="41"/>
    </location>
</feature>
<dbReference type="InterPro" id="IPR036241">
    <property type="entry name" value="NSFL1C_SEP_dom_sf"/>
</dbReference>
<dbReference type="SMART" id="SM00553">
    <property type="entry name" value="SEP"/>
    <property type="match status" value="1"/>
</dbReference>
<proteinExistence type="predicted"/>
<dbReference type="GO" id="GO:0005829">
    <property type="term" value="C:cytosol"/>
    <property type="evidence" value="ECO:0007669"/>
    <property type="project" value="TreeGrafter"/>
</dbReference>
<evidence type="ECO:0000313" key="3">
    <source>
        <dbReference type="EMBL" id="CAF1311617.1"/>
    </source>
</evidence>
<feature type="region of interest" description="Disordered" evidence="1">
    <location>
        <begin position="1"/>
        <end position="46"/>
    </location>
</feature>
<sequence length="168" mass="18337">SSHTKTEKPFAGVGYSLGDDNTPPHTQGQSSSSSSSEAASSNQAEDLPIRFYSNGFTVGDGELRKFEDNREFIDHLKRGEVPPELRNLNNRGRQVRLEDHHSEEYKRVAPTFKPFGGSGNTVGEDFPILSRHLSSYERFDLSTSSQGGGGASTTTSLQNLNTINNLSS</sequence>
<feature type="region of interest" description="Disordered" evidence="1">
    <location>
        <begin position="140"/>
        <end position="168"/>
    </location>
</feature>
<dbReference type="Gene3D" id="3.30.420.210">
    <property type="entry name" value="SEP domain"/>
    <property type="match status" value="1"/>
</dbReference>
<organism evidence="3 4">
    <name type="scientific">Rotaria sordida</name>
    <dbReference type="NCBI Taxonomy" id="392033"/>
    <lineage>
        <taxon>Eukaryota</taxon>
        <taxon>Metazoa</taxon>
        <taxon>Spiralia</taxon>
        <taxon>Gnathifera</taxon>
        <taxon>Rotifera</taxon>
        <taxon>Eurotatoria</taxon>
        <taxon>Bdelloidea</taxon>
        <taxon>Philodinida</taxon>
        <taxon>Philodinidae</taxon>
        <taxon>Rotaria</taxon>
    </lineage>
</organism>
<protein>
    <recommendedName>
        <fullName evidence="2">SEP domain-containing protein</fullName>
    </recommendedName>
</protein>
<feature type="non-terminal residue" evidence="3">
    <location>
        <position position="1"/>
    </location>
</feature>
<dbReference type="InterPro" id="IPR012989">
    <property type="entry name" value="SEP_domain"/>
</dbReference>
<dbReference type="GO" id="GO:0031468">
    <property type="term" value="P:nuclear membrane reassembly"/>
    <property type="evidence" value="ECO:0007669"/>
    <property type="project" value="TreeGrafter"/>
</dbReference>
<feature type="domain" description="SEP" evidence="2">
    <location>
        <begin position="44"/>
        <end position="106"/>
    </location>
</feature>
<dbReference type="Pfam" id="PF08059">
    <property type="entry name" value="SEP"/>
    <property type="match status" value="1"/>
</dbReference>
<dbReference type="GO" id="GO:0043130">
    <property type="term" value="F:ubiquitin binding"/>
    <property type="evidence" value="ECO:0007669"/>
    <property type="project" value="TreeGrafter"/>
</dbReference>
<dbReference type="PANTHER" id="PTHR23333">
    <property type="entry name" value="UBX DOMAIN CONTAINING PROTEIN"/>
    <property type="match status" value="1"/>
</dbReference>